<sequence>MSEKVADYLGDRLEFMTFLASMSALLALLCGMQGEQALSFVALNLPVGLALLLGLALTSGLPAPVRLGITPLWLLAAASVVLTLGESWVDPLAVWLLYGALGLELIWQARARAERQADVARVFR</sequence>
<keyword evidence="1" id="KW-0812">Transmembrane</keyword>
<gene>
    <name evidence="3" type="ORF">LA374_16835</name>
    <name evidence="2" type="ORF">WL1483_222</name>
</gene>
<dbReference type="EMBL" id="CP013067">
    <property type="protein sequence ID" value="ALP39641.1"/>
    <property type="molecule type" value="Genomic_DNA"/>
</dbReference>
<dbReference type="KEGG" id="asr:WL1483_222"/>
<keyword evidence="5" id="KW-1185">Reference proteome</keyword>
<keyword evidence="1" id="KW-0472">Membrane</keyword>
<accession>A0A0S2SD41</accession>
<dbReference type="PATRIC" id="fig|652.5.peg.2840"/>
<dbReference type="RefSeq" id="WP_050666125.1">
    <property type="nucleotide sequence ID" value="NZ_CDDB01000041.1"/>
</dbReference>
<evidence type="ECO:0000256" key="1">
    <source>
        <dbReference type="SAM" id="Phobius"/>
    </source>
</evidence>
<dbReference type="EMBL" id="JAIRBT010000028">
    <property type="protein sequence ID" value="MBZ6067860.1"/>
    <property type="molecule type" value="Genomic_DNA"/>
</dbReference>
<reference evidence="4" key="1">
    <citation type="submission" date="2015-10" db="EMBL/GenBank/DDBJ databases">
        <title>Complete Genome Sequence of Aeromonas schubertii strain WL1483.</title>
        <authorList>
            <person name="Liu L."/>
        </authorList>
    </citation>
    <scope>NUCLEOTIDE SEQUENCE [LARGE SCALE GENOMIC DNA]</scope>
    <source>
        <strain evidence="4">WL1483</strain>
    </source>
</reference>
<evidence type="ECO:0000313" key="4">
    <source>
        <dbReference type="Proteomes" id="UP000058114"/>
    </source>
</evidence>
<evidence type="ECO:0000313" key="2">
    <source>
        <dbReference type="EMBL" id="ALP39641.1"/>
    </source>
</evidence>
<evidence type="ECO:0000313" key="5">
    <source>
        <dbReference type="Proteomes" id="UP000774958"/>
    </source>
</evidence>
<feature type="transmembrane region" description="Helical" evidence="1">
    <location>
        <begin position="12"/>
        <end position="34"/>
    </location>
</feature>
<dbReference type="OrthoDB" id="5594072at2"/>
<evidence type="ECO:0008006" key="6">
    <source>
        <dbReference type="Google" id="ProtNLM"/>
    </source>
</evidence>
<proteinExistence type="predicted"/>
<dbReference type="Proteomes" id="UP000774958">
    <property type="component" value="Unassembled WGS sequence"/>
</dbReference>
<dbReference type="AlphaFoldDB" id="A0A0S2SD41"/>
<name>A0A0S2SD41_9GAMM</name>
<feature type="transmembrane region" description="Helical" evidence="1">
    <location>
        <begin position="40"/>
        <end position="58"/>
    </location>
</feature>
<protein>
    <recommendedName>
        <fullName evidence="6">Permease</fullName>
    </recommendedName>
</protein>
<feature type="transmembrane region" description="Helical" evidence="1">
    <location>
        <begin position="88"/>
        <end position="107"/>
    </location>
</feature>
<organism evidence="2 4">
    <name type="scientific">Aeromonas schubertii</name>
    <dbReference type="NCBI Taxonomy" id="652"/>
    <lineage>
        <taxon>Bacteria</taxon>
        <taxon>Pseudomonadati</taxon>
        <taxon>Pseudomonadota</taxon>
        <taxon>Gammaproteobacteria</taxon>
        <taxon>Aeromonadales</taxon>
        <taxon>Aeromonadaceae</taxon>
        <taxon>Aeromonas</taxon>
    </lineage>
</organism>
<dbReference type="Proteomes" id="UP000058114">
    <property type="component" value="Chromosome"/>
</dbReference>
<reference evidence="3 5" key="3">
    <citation type="submission" date="2021-09" db="EMBL/GenBank/DDBJ databases">
        <title>Aeromonas schubertii isolated from Asian sea bass.</title>
        <authorList>
            <person name="Pinpimai K."/>
        </authorList>
    </citation>
    <scope>NUCLEOTIDE SEQUENCE [LARGE SCALE GENOMIC DNA]</scope>
    <source>
        <strain evidence="3 5">CHULA2021a</strain>
    </source>
</reference>
<keyword evidence="1" id="KW-1133">Transmembrane helix</keyword>
<evidence type="ECO:0000313" key="3">
    <source>
        <dbReference type="EMBL" id="MBZ6067860.1"/>
    </source>
</evidence>
<reference evidence="2 4" key="2">
    <citation type="journal article" date="2016" name="Genome Announc.">
        <title>Complete Genome Sequence of the Highly Virulent Aeromonas schubertii Strain WL1483, Isolated from Diseased Snakehead Fish (Channa argus) in China.</title>
        <authorList>
            <person name="Liu L."/>
            <person name="Li N."/>
            <person name="Zhang D."/>
            <person name="Fu X."/>
            <person name="Shi C."/>
            <person name="Lin Q."/>
            <person name="Hao G."/>
        </authorList>
    </citation>
    <scope>NUCLEOTIDE SEQUENCE [LARGE SCALE GENOMIC DNA]</scope>
    <source>
        <strain evidence="2 4">WL1483</strain>
    </source>
</reference>